<evidence type="ECO:0000259" key="15">
    <source>
        <dbReference type="PROSITE" id="PS50880"/>
    </source>
</evidence>
<accession>A0ABY0FLT0</accession>
<evidence type="ECO:0000256" key="13">
    <source>
        <dbReference type="PIRNR" id="PIRNR002811"/>
    </source>
</evidence>
<keyword evidence="9" id="KW-0460">Magnesium</keyword>
<dbReference type="EMBL" id="PRLM01000005">
    <property type="protein sequence ID" value="RYC74631.1"/>
    <property type="molecule type" value="Genomic_DNA"/>
</dbReference>
<keyword evidence="2 12" id="KW-0639">Primosome</keyword>
<comment type="function">
    <text evidence="12 13">RNA polymerase that catalyzes the synthesis of short RNA molecules used as primers for DNA polymerase during DNA replication.</text>
</comment>
<keyword evidence="4 12" id="KW-0548">Nucleotidyltransferase</keyword>
<keyword evidence="14" id="KW-0175">Coiled coil</keyword>
<comment type="caution">
    <text evidence="16">The sequence shown here is derived from an EMBL/GenBank/DDBJ whole genome shotgun (WGS) entry which is preliminary data.</text>
</comment>
<evidence type="ECO:0000256" key="7">
    <source>
        <dbReference type="ARBA" id="ARBA00022771"/>
    </source>
</evidence>
<dbReference type="SUPFAM" id="SSF57783">
    <property type="entry name" value="Zinc beta-ribbon"/>
    <property type="match status" value="1"/>
</dbReference>
<dbReference type="InterPro" id="IPR006295">
    <property type="entry name" value="DNA_primase_DnaG"/>
</dbReference>
<dbReference type="PANTHER" id="PTHR30313:SF2">
    <property type="entry name" value="DNA PRIMASE"/>
    <property type="match status" value="1"/>
</dbReference>
<evidence type="ECO:0000256" key="8">
    <source>
        <dbReference type="ARBA" id="ARBA00022833"/>
    </source>
</evidence>
<name>A0ABY0FLT0_9BACT</name>
<organism evidence="16 17">
    <name type="scientific">Candidatus Nanosyncoccus alces</name>
    <dbReference type="NCBI Taxonomy" id="2171997"/>
    <lineage>
        <taxon>Bacteria</taxon>
        <taxon>Candidatus Saccharimonadota</taxon>
        <taxon>Candidatus Nanosyncoccalia</taxon>
        <taxon>Candidatus Nanosyncoccales</taxon>
        <taxon>Candidatus Nanosyncoccaceae</taxon>
        <taxon>Candidatus Nanosyncoccus</taxon>
    </lineage>
</organism>
<dbReference type="InterPro" id="IPR030846">
    <property type="entry name" value="DnaG_bac"/>
</dbReference>
<dbReference type="InterPro" id="IPR013264">
    <property type="entry name" value="DNAG_N"/>
</dbReference>
<keyword evidence="5 12" id="KW-0235">DNA replication</keyword>
<keyword evidence="6 13" id="KW-0479">Metal-binding</keyword>
<dbReference type="InterPro" id="IPR002694">
    <property type="entry name" value="Znf_CHC2"/>
</dbReference>
<dbReference type="PANTHER" id="PTHR30313">
    <property type="entry name" value="DNA PRIMASE"/>
    <property type="match status" value="1"/>
</dbReference>
<evidence type="ECO:0000256" key="10">
    <source>
        <dbReference type="ARBA" id="ARBA00023125"/>
    </source>
</evidence>
<dbReference type="Proteomes" id="UP001191019">
    <property type="component" value="Unassembled WGS sequence"/>
</dbReference>
<reference evidence="16 17" key="2">
    <citation type="journal article" date="2020" name="Cell Rep.">
        <title>Acquisition and Adaptation of Ultra-small Parasitic Reduced Genome Bacteria to Mammalian Hosts.</title>
        <authorList>
            <person name="McLean J.S."/>
            <person name="Bor B."/>
            <person name="Kerns K.A."/>
            <person name="Liu Q."/>
            <person name="To T.T."/>
            <person name="Solden L."/>
            <person name="Hendrickson E.L."/>
            <person name="Wrighton K."/>
            <person name="Shi W."/>
            <person name="He X."/>
        </authorList>
    </citation>
    <scope>NUCLEOTIDE SEQUENCE [LARGE SCALE GENOMIC DNA]</scope>
    <source>
        <strain evidence="16 17">TM7_G3_2_Rum_HOT_351B</strain>
    </source>
</reference>
<dbReference type="CDD" id="cd03364">
    <property type="entry name" value="TOPRIM_DnaG_primases"/>
    <property type="match status" value="1"/>
</dbReference>
<comment type="caution">
    <text evidence="12">Lacks conserved residue(s) required for the propagation of feature annotation.</text>
</comment>
<sequence length="543" mass="61432">MQDAKEEIKSRLAVEDVVGQYVELKRSGRNLKGRSPWGVDKTPSFMVSPEKGIWHDFSANKGGDIFTFIMEVEGVGFREALEKLAGQAGVDLTKYRGGDPQVSRKKSRAREALALATKYYQVCLTRSKNVCEYVFYQRNLNRGTVKEFKIGYAPPSGKALLEVLKKRGFTEEELDAAGLLNRFKSDMFRDRMMVPFIDTTGNVIGFTARILGKGEPKYLNTPDTLLFNKSRFIFGLYQAKESIRRNGFVVIVEGNMDVISSHQAGVKEAVATSGTAMTEQHIKALSNLTSDIRLAYDGDAAGVKATERAIMLAGDLGIDLTVISDYHGAKDPDELIQKDPALWQAAVQKSVPAVEWLLKKYEESVDLSSAPGKRKYSDVALKLLDYIKDEVERASYEEKVAKKLDIDVSILREKGERLNKKLEQSKRHLKKPKTEVKNDTIRKLENNLLALKIFGGVSKTQIPLEIPEDETRLAELELIFNSEHQLSDNTDYEREAKELLIRYNAMTKKQRIKELSEQLENLSEDNEEYDKVLREIRDLQQSK</sequence>
<dbReference type="GO" id="GO:0016779">
    <property type="term" value="F:nucleotidyltransferase activity"/>
    <property type="evidence" value="ECO:0007669"/>
    <property type="project" value="UniProtKB-KW"/>
</dbReference>
<comment type="similarity">
    <text evidence="12 13">Belongs to the DnaG primase family.</text>
</comment>
<evidence type="ECO:0000256" key="3">
    <source>
        <dbReference type="ARBA" id="ARBA00022679"/>
    </source>
</evidence>
<keyword evidence="10 12" id="KW-0238">DNA-binding</keyword>
<dbReference type="Gene3D" id="3.90.980.10">
    <property type="entry name" value="DNA primase, catalytic core, N-terminal domain"/>
    <property type="match status" value="1"/>
</dbReference>
<dbReference type="SUPFAM" id="SSF56731">
    <property type="entry name" value="DNA primase core"/>
    <property type="match status" value="1"/>
</dbReference>
<dbReference type="InterPro" id="IPR006171">
    <property type="entry name" value="TOPRIM_dom"/>
</dbReference>
<dbReference type="SMART" id="SM00493">
    <property type="entry name" value="TOPRIM"/>
    <property type="match status" value="1"/>
</dbReference>
<evidence type="ECO:0000256" key="1">
    <source>
        <dbReference type="ARBA" id="ARBA00022478"/>
    </source>
</evidence>
<protein>
    <recommendedName>
        <fullName evidence="12 13">DNA primase</fullName>
        <ecNumber evidence="12">2.7.7.101</ecNumber>
    </recommendedName>
</protein>
<feature type="coiled-coil region" evidence="14">
    <location>
        <begin position="489"/>
        <end position="542"/>
    </location>
</feature>
<keyword evidence="8 13" id="KW-0862">Zinc</keyword>
<evidence type="ECO:0000313" key="16">
    <source>
        <dbReference type="EMBL" id="RYC74631.1"/>
    </source>
</evidence>
<evidence type="ECO:0000256" key="14">
    <source>
        <dbReference type="SAM" id="Coils"/>
    </source>
</evidence>
<dbReference type="Pfam" id="PF08275">
    <property type="entry name" value="DNAG_N"/>
    <property type="match status" value="1"/>
</dbReference>
<dbReference type="Pfam" id="PF01807">
    <property type="entry name" value="Zn_ribbon_DnaG"/>
    <property type="match status" value="1"/>
</dbReference>
<evidence type="ECO:0000256" key="11">
    <source>
        <dbReference type="ARBA" id="ARBA00023163"/>
    </source>
</evidence>
<keyword evidence="17" id="KW-1185">Reference proteome</keyword>
<evidence type="ECO:0000256" key="6">
    <source>
        <dbReference type="ARBA" id="ARBA00022723"/>
    </source>
</evidence>
<dbReference type="PROSITE" id="PS50880">
    <property type="entry name" value="TOPRIM"/>
    <property type="match status" value="1"/>
</dbReference>
<proteinExistence type="inferred from homology"/>
<dbReference type="Pfam" id="PF13155">
    <property type="entry name" value="Toprim_2"/>
    <property type="match status" value="1"/>
</dbReference>
<dbReference type="SMART" id="SM00400">
    <property type="entry name" value="ZnF_CHCC"/>
    <property type="match status" value="1"/>
</dbReference>
<keyword evidence="1 12" id="KW-0240">DNA-directed RNA polymerase</keyword>
<evidence type="ECO:0000256" key="4">
    <source>
        <dbReference type="ARBA" id="ARBA00022695"/>
    </source>
</evidence>
<dbReference type="InterPro" id="IPR019475">
    <property type="entry name" value="DNA_primase_DnaB-bd"/>
</dbReference>
<evidence type="ECO:0000256" key="2">
    <source>
        <dbReference type="ARBA" id="ARBA00022515"/>
    </source>
</evidence>
<dbReference type="InterPro" id="IPR050219">
    <property type="entry name" value="DnaG_primase"/>
</dbReference>
<evidence type="ECO:0000256" key="5">
    <source>
        <dbReference type="ARBA" id="ARBA00022705"/>
    </source>
</evidence>
<dbReference type="RefSeq" id="WP_129735056.1">
    <property type="nucleotide sequence ID" value="NZ_PRLM01000005.1"/>
</dbReference>
<keyword evidence="3 12" id="KW-0808">Transferase</keyword>
<dbReference type="InterPro" id="IPR034151">
    <property type="entry name" value="TOPRIM_DnaG_bac"/>
</dbReference>
<gene>
    <name evidence="12 16" type="primary">dnaG</name>
    <name evidence="16" type="ORF">G3RUM_00497</name>
</gene>
<evidence type="ECO:0000256" key="9">
    <source>
        <dbReference type="ARBA" id="ARBA00022842"/>
    </source>
</evidence>
<dbReference type="Pfam" id="PF10410">
    <property type="entry name" value="DnaB_bind"/>
    <property type="match status" value="1"/>
</dbReference>
<dbReference type="InterPro" id="IPR036977">
    <property type="entry name" value="DNA_primase_Znf_CHC2"/>
</dbReference>
<keyword evidence="11 12" id="KW-0804">Transcription</keyword>
<dbReference type="PIRSF" id="PIRSF002811">
    <property type="entry name" value="DnaG"/>
    <property type="match status" value="1"/>
</dbReference>
<evidence type="ECO:0000256" key="12">
    <source>
        <dbReference type="HAMAP-Rule" id="MF_00974"/>
    </source>
</evidence>
<dbReference type="NCBIfam" id="TIGR01391">
    <property type="entry name" value="dnaG"/>
    <property type="match status" value="1"/>
</dbReference>
<dbReference type="Gene3D" id="3.90.580.10">
    <property type="entry name" value="Zinc finger, CHC2-type domain"/>
    <property type="match status" value="1"/>
</dbReference>
<dbReference type="Gene3D" id="3.40.1360.10">
    <property type="match status" value="1"/>
</dbReference>
<evidence type="ECO:0000313" key="17">
    <source>
        <dbReference type="Proteomes" id="UP001191019"/>
    </source>
</evidence>
<comment type="subunit">
    <text evidence="12">Monomer. Interacts with DnaB.</text>
</comment>
<dbReference type="InterPro" id="IPR037068">
    <property type="entry name" value="DNA_primase_core_N_sf"/>
</dbReference>
<feature type="domain" description="Toprim" evidence="15">
    <location>
        <begin position="247"/>
        <end position="328"/>
    </location>
</feature>
<comment type="catalytic activity">
    <reaction evidence="12">
        <text>ssDNA + n NTP = ssDNA/pppN(pN)n-1 hybrid + (n-1) diphosphate.</text>
        <dbReference type="EC" id="2.7.7.101"/>
    </reaction>
</comment>
<comment type="cofactor">
    <cofactor evidence="13">
        <name>Zn(2+)</name>
        <dbReference type="ChEBI" id="CHEBI:29105"/>
    </cofactor>
    <text evidence="13">Binds 1 zinc ion per monomer.</text>
</comment>
<reference evidence="16 17" key="1">
    <citation type="journal article" date="2018" name="bioRxiv">
        <title>Evidence of independent acquisition and adaption of ultra-small bacteria to human hosts across the highly diverse yet reduced genomes of the phylum Saccharibacteria.</title>
        <authorList>
            <person name="McLean J.S."/>
            <person name="Bor B."/>
            <person name="To T.T."/>
            <person name="Liu Q."/>
            <person name="Kearns K.A."/>
            <person name="Solden L.M."/>
            <person name="Wrighton K.C."/>
            <person name="He X."/>
            <person name="Shi W."/>
        </authorList>
    </citation>
    <scope>NUCLEOTIDE SEQUENCE [LARGE SCALE GENOMIC DNA]</scope>
    <source>
        <strain evidence="16 17">TM7_G3_2_Rum_HOT_351B</strain>
    </source>
</reference>
<dbReference type="EC" id="2.7.7.101" evidence="12"/>
<keyword evidence="7" id="KW-0863">Zinc-finger</keyword>
<dbReference type="HAMAP" id="MF_00974">
    <property type="entry name" value="DNA_primase_DnaG"/>
    <property type="match status" value="1"/>
</dbReference>